<sequence length="204" mass="22999">MFLKHFRIPRLLSETHSTADDYLAVLRVQVVGCSNLLGKDRTGFSEPSVMSILDLDLGDTDDTTRFVTVATGRKKHTTPSVSHSFNPIYDTSKTTFDFFIEAGTTQIGTLEFVVWDKDWMIGKEYLGEVTLRIGDWFKSRDPEKPRPLAWFTAETLEAFSVPLISTKGGTVPQGQLKLRLGLLNVRGQDYDLEEVYDKLKATSK</sequence>
<dbReference type="SMART" id="SM00239">
    <property type="entry name" value="C2"/>
    <property type="match status" value="1"/>
</dbReference>
<dbReference type="PROSITE" id="PS50004">
    <property type="entry name" value="C2"/>
    <property type="match status" value="1"/>
</dbReference>
<evidence type="ECO:0000259" key="1">
    <source>
        <dbReference type="PROSITE" id="PS50004"/>
    </source>
</evidence>
<dbReference type="Gene3D" id="2.60.40.150">
    <property type="entry name" value="C2 domain"/>
    <property type="match status" value="1"/>
</dbReference>
<reference evidence="2 3" key="1">
    <citation type="submission" date="2024-05" db="EMBL/GenBank/DDBJ databases">
        <title>A draft genome resource for the thread blight pathogen Marasmius tenuissimus strain MS-2.</title>
        <authorList>
            <person name="Yulfo-Soto G.E."/>
            <person name="Baruah I.K."/>
            <person name="Amoako-Attah I."/>
            <person name="Bukari Y."/>
            <person name="Meinhardt L.W."/>
            <person name="Bailey B.A."/>
            <person name="Cohen S.P."/>
        </authorList>
    </citation>
    <scope>NUCLEOTIDE SEQUENCE [LARGE SCALE GENOMIC DNA]</scope>
    <source>
        <strain evidence="2 3">MS-2</strain>
    </source>
</reference>
<accession>A0ABR2ZZP4</accession>
<keyword evidence="3" id="KW-1185">Reference proteome</keyword>
<evidence type="ECO:0000313" key="2">
    <source>
        <dbReference type="EMBL" id="KAL0066524.1"/>
    </source>
</evidence>
<comment type="caution">
    <text evidence="2">The sequence shown here is derived from an EMBL/GenBank/DDBJ whole genome shotgun (WGS) entry which is preliminary data.</text>
</comment>
<evidence type="ECO:0000313" key="3">
    <source>
        <dbReference type="Proteomes" id="UP001437256"/>
    </source>
</evidence>
<dbReference type="EC" id="4.1.1.65" evidence="2"/>
<gene>
    <name evidence="2" type="primary">PSD2_4</name>
    <name evidence="2" type="ORF">AAF712_006567</name>
</gene>
<keyword evidence="2" id="KW-0456">Lyase</keyword>
<dbReference type="Proteomes" id="UP001437256">
    <property type="component" value="Unassembled WGS sequence"/>
</dbReference>
<dbReference type="SUPFAM" id="SSF49562">
    <property type="entry name" value="C2 domain (Calcium/lipid-binding domain, CaLB)"/>
    <property type="match status" value="1"/>
</dbReference>
<name>A0ABR2ZZP4_9AGAR</name>
<dbReference type="InterPro" id="IPR000008">
    <property type="entry name" value="C2_dom"/>
</dbReference>
<organism evidence="2 3">
    <name type="scientific">Marasmius tenuissimus</name>
    <dbReference type="NCBI Taxonomy" id="585030"/>
    <lineage>
        <taxon>Eukaryota</taxon>
        <taxon>Fungi</taxon>
        <taxon>Dikarya</taxon>
        <taxon>Basidiomycota</taxon>
        <taxon>Agaricomycotina</taxon>
        <taxon>Agaricomycetes</taxon>
        <taxon>Agaricomycetidae</taxon>
        <taxon>Agaricales</taxon>
        <taxon>Marasmiineae</taxon>
        <taxon>Marasmiaceae</taxon>
        <taxon>Marasmius</taxon>
    </lineage>
</organism>
<protein>
    <submittedName>
        <fullName evidence="2">Phosphatidylserine decarboxylase</fullName>
        <ecNumber evidence="2">4.1.1.65</ecNumber>
    </submittedName>
</protein>
<proteinExistence type="predicted"/>
<dbReference type="InterPro" id="IPR035892">
    <property type="entry name" value="C2_domain_sf"/>
</dbReference>
<dbReference type="EMBL" id="JBBXMP010000035">
    <property type="protein sequence ID" value="KAL0066524.1"/>
    <property type="molecule type" value="Genomic_DNA"/>
</dbReference>
<dbReference type="Pfam" id="PF00168">
    <property type="entry name" value="C2"/>
    <property type="match status" value="1"/>
</dbReference>
<feature type="domain" description="C2" evidence="1">
    <location>
        <begin position="7"/>
        <end position="148"/>
    </location>
</feature>
<dbReference type="GO" id="GO:0004609">
    <property type="term" value="F:phosphatidylserine decarboxylase activity"/>
    <property type="evidence" value="ECO:0007669"/>
    <property type="project" value="UniProtKB-EC"/>
</dbReference>